<comment type="similarity">
    <text evidence="5">Belongs to the zinc-containing alcohol dehydrogenase family.</text>
</comment>
<dbReference type="PANTHER" id="PTHR43401:SF2">
    <property type="entry name" value="L-THREONINE 3-DEHYDROGENASE"/>
    <property type="match status" value="1"/>
</dbReference>
<dbReference type="GO" id="GO:0008270">
    <property type="term" value="F:zinc ion binding"/>
    <property type="evidence" value="ECO:0007669"/>
    <property type="project" value="InterPro"/>
</dbReference>
<dbReference type="GO" id="GO:0016491">
    <property type="term" value="F:oxidoreductase activity"/>
    <property type="evidence" value="ECO:0007669"/>
    <property type="project" value="UniProtKB-KW"/>
</dbReference>
<evidence type="ECO:0000256" key="1">
    <source>
        <dbReference type="ARBA" id="ARBA00001947"/>
    </source>
</evidence>
<dbReference type="Gene3D" id="3.90.180.10">
    <property type="entry name" value="Medium-chain alcohol dehydrogenases, catalytic domain"/>
    <property type="match status" value="1"/>
</dbReference>
<feature type="domain" description="Enoyl reductase (ER)" evidence="6">
    <location>
        <begin position="21"/>
        <end position="357"/>
    </location>
</feature>
<dbReference type="InterPro" id="IPR013149">
    <property type="entry name" value="ADH-like_C"/>
</dbReference>
<keyword evidence="3 5" id="KW-0862">Zinc</keyword>
<dbReference type="Pfam" id="PF08240">
    <property type="entry name" value="ADH_N"/>
    <property type="match status" value="1"/>
</dbReference>
<keyword evidence="2 5" id="KW-0479">Metal-binding</keyword>
<dbReference type="RefSeq" id="WP_114395977.1">
    <property type="nucleotide sequence ID" value="NZ_QEIM01000001.1"/>
</dbReference>
<evidence type="ECO:0000259" key="6">
    <source>
        <dbReference type="SMART" id="SM00829"/>
    </source>
</evidence>
<dbReference type="InterPro" id="IPR002328">
    <property type="entry name" value="ADH_Zn_CS"/>
</dbReference>
<dbReference type="InterPro" id="IPR036291">
    <property type="entry name" value="NAD(P)-bd_dom_sf"/>
</dbReference>
<keyword evidence="4" id="KW-0560">Oxidoreductase</keyword>
<dbReference type="PROSITE" id="PS00059">
    <property type="entry name" value="ADH_ZINC"/>
    <property type="match status" value="1"/>
</dbReference>
<evidence type="ECO:0000256" key="5">
    <source>
        <dbReference type="RuleBase" id="RU361277"/>
    </source>
</evidence>
<dbReference type="InterPro" id="IPR011032">
    <property type="entry name" value="GroES-like_sf"/>
</dbReference>
<name>A0A368TEX1_9ACTN</name>
<organism evidence="7 8">
    <name type="scientific">Marinitenerispora sediminis</name>
    <dbReference type="NCBI Taxonomy" id="1931232"/>
    <lineage>
        <taxon>Bacteria</taxon>
        <taxon>Bacillati</taxon>
        <taxon>Actinomycetota</taxon>
        <taxon>Actinomycetes</taxon>
        <taxon>Streptosporangiales</taxon>
        <taxon>Nocardiopsidaceae</taxon>
        <taxon>Marinitenerispora</taxon>
    </lineage>
</organism>
<sequence length="363" mass="37965">MNATAFGSPPPATMRGVRLPGDSTAVVDTLPVPEPGPGQVLLRIGASGICGSDIGYIYREHKTHRGVDGPAYRGVVAGHEPSGTVVQAGPGCRRFGPGDRVIVYHIAGCGLCDNCRRGYMISCTAPERAAHGWQRDGGHAEYLLAEESTCVPLPDELSFVDGALIACGFGTAYEGLRRVRVNGDGDLLVVGLGPVGLAAGMIGRGMGAARVIGVEPNQRRREWAATLGVFDALASPEEAAEEVGRVTSGRGAATVIDCSGSRAGRSLALESAAEWGRVSLVGEGGTLETEVSDTLLHKQLTLYASWVTSLPAMAELSVNLVRWGLSPERVVSDRFDLAEADAAYRLAAGESRGKVCLVNGEER</sequence>
<gene>
    <name evidence="7" type="ORF">DEF24_00470</name>
</gene>
<dbReference type="InterPro" id="IPR020843">
    <property type="entry name" value="ER"/>
</dbReference>
<comment type="cofactor">
    <cofactor evidence="1 5">
        <name>Zn(2+)</name>
        <dbReference type="ChEBI" id="CHEBI:29105"/>
    </cofactor>
</comment>
<protein>
    <submittedName>
        <fullName evidence="7">Alcohol dehydrogenase</fullName>
    </submittedName>
</protein>
<dbReference type="CDD" id="cd08239">
    <property type="entry name" value="THR_DH_like"/>
    <property type="match status" value="1"/>
</dbReference>
<dbReference type="SUPFAM" id="SSF51735">
    <property type="entry name" value="NAD(P)-binding Rossmann-fold domains"/>
    <property type="match status" value="1"/>
</dbReference>
<evidence type="ECO:0000313" key="8">
    <source>
        <dbReference type="Proteomes" id="UP000253318"/>
    </source>
</evidence>
<proteinExistence type="inferred from homology"/>
<dbReference type="EMBL" id="QEIN01000002">
    <property type="protein sequence ID" value="RCV62577.1"/>
    <property type="molecule type" value="Genomic_DNA"/>
</dbReference>
<reference evidence="7 8" key="1">
    <citation type="submission" date="2018-04" db="EMBL/GenBank/DDBJ databases">
        <title>Novel actinobacteria from marine sediment.</title>
        <authorList>
            <person name="Ng Z.Y."/>
            <person name="Tan G.Y.A."/>
        </authorList>
    </citation>
    <scope>NUCLEOTIDE SEQUENCE [LARGE SCALE GENOMIC DNA]</scope>
    <source>
        <strain evidence="7 8">TPS81</strain>
    </source>
</reference>
<dbReference type="InterPro" id="IPR013154">
    <property type="entry name" value="ADH-like_N"/>
</dbReference>
<keyword evidence="8" id="KW-1185">Reference proteome</keyword>
<evidence type="ECO:0000313" key="7">
    <source>
        <dbReference type="EMBL" id="RCV62577.1"/>
    </source>
</evidence>
<evidence type="ECO:0000256" key="3">
    <source>
        <dbReference type="ARBA" id="ARBA00022833"/>
    </source>
</evidence>
<dbReference type="Pfam" id="PF00107">
    <property type="entry name" value="ADH_zinc_N"/>
    <property type="match status" value="1"/>
</dbReference>
<dbReference type="PANTHER" id="PTHR43401">
    <property type="entry name" value="L-THREONINE 3-DEHYDROGENASE"/>
    <property type="match status" value="1"/>
</dbReference>
<evidence type="ECO:0000256" key="2">
    <source>
        <dbReference type="ARBA" id="ARBA00022723"/>
    </source>
</evidence>
<comment type="caution">
    <text evidence="7">The sequence shown here is derived from an EMBL/GenBank/DDBJ whole genome shotgun (WGS) entry which is preliminary data.</text>
</comment>
<dbReference type="SUPFAM" id="SSF50129">
    <property type="entry name" value="GroES-like"/>
    <property type="match status" value="1"/>
</dbReference>
<dbReference type="OrthoDB" id="241504at2"/>
<dbReference type="Proteomes" id="UP000253318">
    <property type="component" value="Unassembled WGS sequence"/>
</dbReference>
<accession>A0A368TEX1</accession>
<evidence type="ECO:0000256" key="4">
    <source>
        <dbReference type="ARBA" id="ARBA00023002"/>
    </source>
</evidence>
<dbReference type="InterPro" id="IPR050129">
    <property type="entry name" value="Zn_alcohol_dh"/>
</dbReference>
<dbReference type="AlphaFoldDB" id="A0A368TEX1"/>
<dbReference type="SMART" id="SM00829">
    <property type="entry name" value="PKS_ER"/>
    <property type="match status" value="1"/>
</dbReference>